<dbReference type="Pfam" id="PF00050">
    <property type="entry name" value="Kazal_1"/>
    <property type="match status" value="1"/>
</dbReference>
<keyword evidence="2" id="KW-0722">Serine protease inhibitor</keyword>
<feature type="non-terminal residue" evidence="5">
    <location>
        <position position="1"/>
    </location>
</feature>
<sequence>SVSASFAGSSNLCNQACPDVYDPVCGTDGVTYSNSCKLGVASCENFAKAISKKSEGPCP</sequence>
<keyword evidence="3" id="KW-1015">Disulfide bond</keyword>
<dbReference type="Gene3D" id="3.30.60.30">
    <property type="match status" value="1"/>
</dbReference>
<dbReference type="Proteomes" id="UP000002640">
    <property type="component" value="Unassembled WGS sequence"/>
</dbReference>
<dbReference type="PANTHER" id="PTHR10913">
    <property type="entry name" value="FOLLISTATIN-RELATED"/>
    <property type="match status" value="1"/>
</dbReference>
<dbReference type="SUPFAM" id="SSF100895">
    <property type="entry name" value="Kazal-type serine protease inhibitors"/>
    <property type="match status" value="1"/>
</dbReference>
<evidence type="ECO:0000259" key="4">
    <source>
        <dbReference type="PROSITE" id="PS51465"/>
    </source>
</evidence>
<dbReference type="InParanoid" id="G5A5U8"/>
<dbReference type="GeneID" id="20652721"/>
<feature type="non-terminal residue" evidence="5">
    <location>
        <position position="59"/>
    </location>
</feature>
<dbReference type="InterPro" id="IPR002350">
    <property type="entry name" value="Kazal_dom"/>
</dbReference>
<keyword evidence="6" id="KW-1185">Reference proteome</keyword>
<feature type="domain" description="Kazal-like" evidence="4">
    <location>
        <begin position="7"/>
        <end position="59"/>
    </location>
</feature>
<dbReference type="GO" id="GO:0005576">
    <property type="term" value="C:extracellular region"/>
    <property type="evidence" value="ECO:0007669"/>
    <property type="project" value="TreeGrafter"/>
</dbReference>
<dbReference type="AlphaFoldDB" id="G5A5U8"/>
<name>G5A5U8_PHYSP</name>
<evidence type="ECO:0000256" key="2">
    <source>
        <dbReference type="ARBA" id="ARBA00022900"/>
    </source>
</evidence>
<evidence type="ECO:0000313" key="6">
    <source>
        <dbReference type="Proteomes" id="UP000002640"/>
    </source>
</evidence>
<dbReference type="InterPro" id="IPR036058">
    <property type="entry name" value="Kazal_dom_sf"/>
</dbReference>
<accession>G5A5U8</accession>
<dbReference type="InterPro" id="IPR050653">
    <property type="entry name" value="Prot_Inhib_GrowthFact_Antg"/>
</dbReference>
<organism evidence="5 6">
    <name type="scientific">Phytophthora sojae (strain P6497)</name>
    <name type="common">Soybean stem and root rot agent</name>
    <name type="synonym">Phytophthora megasperma f. sp. glycines</name>
    <dbReference type="NCBI Taxonomy" id="1094619"/>
    <lineage>
        <taxon>Eukaryota</taxon>
        <taxon>Sar</taxon>
        <taxon>Stramenopiles</taxon>
        <taxon>Oomycota</taxon>
        <taxon>Peronosporomycetes</taxon>
        <taxon>Peronosporales</taxon>
        <taxon>Peronosporaceae</taxon>
        <taxon>Phytophthora</taxon>
    </lineage>
</organism>
<gene>
    <name evidence="5" type="ORF">PHYSODRAFT_443342</name>
</gene>
<evidence type="ECO:0000256" key="3">
    <source>
        <dbReference type="ARBA" id="ARBA00023157"/>
    </source>
</evidence>
<dbReference type="RefSeq" id="XP_009535336.1">
    <property type="nucleotide sequence ID" value="XM_009537041.1"/>
</dbReference>
<reference evidence="5 6" key="1">
    <citation type="journal article" date="2006" name="Science">
        <title>Phytophthora genome sequences uncover evolutionary origins and mechanisms of pathogenesis.</title>
        <authorList>
            <person name="Tyler B.M."/>
            <person name="Tripathy S."/>
            <person name="Zhang X."/>
            <person name="Dehal P."/>
            <person name="Jiang R.H."/>
            <person name="Aerts A."/>
            <person name="Arredondo F.D."/>
            <person name="Baxter L."/>
            <person name="Bensasson D."/>
            <person name="Beynon J.L."/>
            <person name="Chapman J."/>
            <person name="Damasceno C.M."/>
            <person name="Dorrance A.E."/>
            <person name="Dou D."/>
            <person name="Dickerman A.W."/>
            <person name="Dubchak I.L."/>
            <person name="Garbelotto M."/>
            <person name="Gijzen M."/>
            <person name="Gordon S.G."/>
            <person name="Govers F."/>
            <person name="Grunwald N.J."/>
            <person name="Huang W."/>
            <person name="Ivors K.L."/>
            <person name="Jones R.W."/>
            <person name="Kamoun S."/>
            <person name="Krampis K."/>
            <person name="Lamour K.H."/>
            <person name="Lee M.K."/>
            <person name="McDonald W.H."/>
            <person name="Medina M."/>
            <person name="Meijer H.J."/>
            <person name="Nordberg E.K."/>
            <person name="Maclean D.J."/>
            <person name="Ospina-Giraldo M.D."/>
            <person name="Morris P.F."/>
            <person name="Phuntumart V."/>
            <person name="Putnam N.H."/>
            <person name="Rash S."/>
            <person name="Rose J.K."/>
            <person name="Sakihama Y."/>
            <person name="Salamov A.A."/>
            <person name="Savidor A."/>
            <person name="Scheuring C.F."/>
            <person name="Smith B.M."/>
            <person name="Sobral B.W."/>
            <person name="Terry A."/>
            <person name="Torto-Alalibo T.A."/>
            <person name="Win J."/>
            <person name="Xu Z."/>
            <person name="Zhang H."/>
            <person name="Grigoriev I.V."/>
            <person name="Rokhsar D.S."/>
            <person name="Boore J.L."/>
        </authorList>
    </citation>
    <scope>NUCLEOTIDE SEQUENCE [LARGE SCALE GENOMIC DNA]</scope>
    <source>
        <strain evidence="5 6">P6497</strain>
    </source>
</reference>
<dbReference type="PANTHER" id="PTHR10913:SF45">
    <property type="entry name" value="FOLLISTATIN, ISOFORM A-RELATED"/>
    <property type="match status" value="1"/>
</dbReference>
<protein>
    <recommendedName>
        <fullName evidence="4">Kazal-like domain-containing protein</fullName>
    </recommendedName>
</protein>
<evidence type="ECO:0000313" key="5">
    <source>
        <dbReference type="EMBL" id="EGZ08703.1"/>
    </source>
</evidence>
<dbReference type="SMART" id="SM00280">
    <property type="entry name" value="KAZAL"/>
    <property type="match status" value="1"/>
</dbReference>
<dbReference type="KEGG" id="psoj:PHYSODRAFT_443342"/>
<dbReference type="CDD" id="cd00104">
    <property type="entry name" value="KAZAL_FS"/>
    <property type="match status" value="1"/>
</dbReference>
<dbReference type="PROSITE" id="PS51465">
    <property type="entry name" value="KAZAL_2"/>
    <property type="match status" value="1"/>
</dbReference>
<keyword evidence="1" id="KW-0646">Protease inhibitor</keyword>
<dbReference type="EMBL" id="JH159160">
    <property type="protein sequence ID" value="EGZ08703.1"/>
    <property type="molecule type" value="Genomic_DNA"/>
</dbReference>
<evidence type="ECO:0000256" key="1">
    <source>
        <dbReference type="ARBA" id="ARBA00022690"/>
    </source>
</evidence>
<proteinExistence type="predicted"/>
<dbReference type="SMR" id="G5A5U8"/>